<dbReference type="Proteomes" id="UP000828390">
    <property type="component" value="Unassembled WGS sequence"/>
</dbReference>
<gene>
    <name evidence="2" type="ORF">DPMN_166326</name>
</gene>
<feature type="region of interest" description="Disordered" evidence="1">
    <location>
        <begin position="1"/>
        <end position="58"/>
    </location>
</feature>
<keyword evidence="3" id="KW-1185">Reference proteome</keyword>
<sequence>MQSTPSNDFAFVSKPGRRKQHIKGATGRAQTKDDGVARRPLQKNNRRIPHNSNKSCNN</sequence>
<comment type="caution">
    <text evidence="2">The sequence shown here is derived from an EMBL/GenBank/DDBJ whole genome shotgun (WGS) entry which is preliminary data.</text>
</comment>
<accession>A0A9D4IXS7</accession>
<dbReference type="EMBL" id="JAIWYP010000008">
    <property type="protein sequence ID" value="KAH3788193.1"/>
    <property type="molecule type" value="Genomic_DNA"/>
</dbReference>
<organism evidence="2 3">
    <name type="scientific">Dreissena polymorpha</name>
    <name type="common">Zebra mussel</name>
    <name type="synonym">Mytilus polymorpha</name>
    <dbReference type="NCBI Taxonomy" id="45954"/>
    <lineage>
        <taxon>Eukaryota</taxon>
        <taxon>Metazoa</taxon>
        <taxon>Spiralia</taxon>
        <taxon>Lophotrochozoa</taxon>
        <taxon>Mollusca</taxon>
        <taxon>Bivalvia</taxon>
        <taxon>Autobranchia</taxon>
        <taxon>Heteroconchia</taxon>
        <taxon>Euheterodonta</taxon>
        <taxon>Imparidentia</taxon>
        <taxon>Neoheterodontei</taxon>
        <taxon>Myida</taxon>
        <taxon>Dreissenoidea</taxon>
        <taxon>Dreissenidae</taxon>
        <taxon>Dreissena</taxon>
    </lineage>
</organism>
<proteinExistence type="predicted"/>
<protein>
    <submittedName>
        <fullName evidence="2">Uncharacterized protein</fullName>
    </submittedName>
</protein>
<name>A0A9D4IXS7_DREPO</name>
<reference evidence="2" key="2">
    <citation type="submission" date="2020-11" db="EMBL/GenBank/DDBJ databases">
        <authorList>
            <person name="McCartney M.A."/>
            <person name="Auch B."/>
            <person name="Kono T."/>
            <person name="Mallez S."/>
            <person name="Becker A."/>
            <person name="Gohl D.M."/>
            <person name="Silverstein K.A.T."/>
            <person name="Koren S."/>
            <person name="Bechman K.B."/>
            <person name="Herman A."/>
            <person name="Abrahante J.E."/>
            <person name="Garbe J."/>
        </authorList>
    </citation>
    <scope>NUCLEOTIDE SEQUENCE</scope>
    <source>
        <strain evidence="2">Duluth1</strain>
        <tissue evidence="2">Whole animal</tissue>
    </source>
</reference>
<dbReference type="AlphaFoldDB" id="A0A9D4IXS7"/>
<feature type="compositionally biased region" description="Basic residues" evidence="1">
    <location>
        <begin position="40"/>
        <end position="49"/>
    </location>
</feature>
<evidence type="ECO:0000256" key="1">
    <source>
        <dbReference type="SAM" id="MobiDB-lite"/>
    </source>
</evidence>
<reference evidence="2" key="1">
    <citation type="journal article" date="2019" name="bioRxiv">
        <title>The Genome of the Zebra Mussel, Dreissena polymorpha: A Resource for Invasive Species Research.</title>
        <authorList>
            <person name="McCartney M.A."/>
            <person name="Auch B."/>
            <person name="Kono T."/>
            <person name="Mallez S."/>
            <person name="Zhang Y."/>
            <person name="Obille A."/>
            <person name="Becker A."/>
            <person name="Abrahante J.E."/>
            <person name="Garbe J."/>
            <person name="Badalamenti J.P."/>
            <person name="Herman A."/>
            <person name="Mangelson H."/>
            <person name="Liachko I."/>
            <person name="Sullivan S."/>
            <person name="Sone E.D."/>
            <person name="Koren S."/>
            <person name="Silverstein K.A.T."/>
            <person name="Beckman K.B."/>
            <person name="Gohl D.M."/>
        </authorList>
    </citation>
    <scope>NUCLEOTIDE SEQUENCE</scope>
    <source>
        <strain evidence="2">Duluth1</strain>
        <tissue evidence="2">Whole animal</tissue>
    </source>
</reference>
<evidence type="ECO:0000313" key="3">
    <source>
        <dbReference type="Proteomes" id="UP000828390"/>
    </source>
</evidence>
<evidence type="ECO:0000313" key="2">
    <source>
        <dbReference type="EMBL" id="KAH3788193.1"/>
    </source>
</evidence>